<dbReference type="EMBL" id="BARV01029461">
    <property type="protein sequence ID" value="GAI44917.1"/>
    <property type="molecule type" value="Genomic_DNA"/>
</dbReference>
<proteinExistence type="predicted"/>
<gene>
    <name evidence="1" type="ORF">S06H3_46972</name>
</gene>
<name>X1NLM2_9ZZZZ</name>
<organism evidence="1">
    <name type="scientific">marine sediment metagenome</name>
    <dbReference type="NCBI Taxonomy" id="412755"/>
    <lineage>
        <taxon>unclassified sequences</taxon>
        <taxon>metagenomes</taxon>
        <taxon>ecological metagenomes</taxon>
    </lineage>
</organism>
<evidence type="ECO:0000313" key="1">
    <source>
        <dbReference type="EMBL" id="GAI44917.1"/>
    </source>
</evidence>
<comment type="caution">
    <text evidence="1">The sequence shown here is derived from an EMBL/GenBank/DDBJ whole genome shotgun (WGS) entry which is preliminary data.</text>
</comment>
<feature type="non-terminal residue" evidence="1">
    <location>
        <position position="1"/>
    </location>
</feature>
<dbReference type="AlphaFoldDB" id="X1NLM2"/>
<sequence>DYRHLGGDIQRVYIRLVQQWLAYMKYLKGSYPYLFSLALRTHPFDRSASPIVRESG</sequence>
<reference evidence="1" key="1">
    <citation type="journal article" date="2014" name="Front. Microbiol.">
        <title>High frequency of phylogenetically diverse reductive dehalogenase-homologous genes in deep subseafloor sedimentary metagenomes.</title>
        <authorList>
            <person name="Kawai M."/>
            <person name="Futagami T."/>
            <person name="Toyoda A."/>
            <person name="Takaki Y."/>
            <person name="Nishi S."/>
            <person name="Hori S."/>
            <person name="Arai W."/>
            <person name="Tsubouchi T."/>
            <person name="Morono Y."/>
            <person name="Uchiyama I."/>
            <person name="Ito T."/>
            <person name="Fujiyama A."/>
            <person name="Inagaki F."/>
            <person name="Takami H."/>
        </authorList>
    </citation>
    <scope>NUCLEOTIDE SEQUENCE</scope>
    <source>
        <strain evidence="1">Expedition CK06-06</strain>
    </source>
</reference>
<protein>
    <submittedName>
        <fullName evidence="1">Uncharacterized protein</fullName>
    </submittedName>
</protein>
<accession>X1NLM2</accession>